<dbReference type="InterPro" id="IPR007065">
    <property type="entry name" value="HPP"/>
</dbReference>
<dbReference type="Proteomes" id="UP000490060">
    <property type="component" value="Unassembled WGS sequence"/>
</dbReference>
<feature type="transmembrane region" description="Helical" evidence="1">
    <location>
        <begin position="62"/>
        <end position="93"/>
    </location>
</feature>
<dbReference type="PANTHER" id="PTHR33741">
    <property type="entry name" value="TRANSMEMBRANE PROTEIN DDB_G0269096-RELATED"/>
    <property type="match status" value="1"/>
</dbReference>
<feature type="transmembrane region" description="Helical" evidence="1">
    <location>
        <begin position="7"/>
        <end position="24"/>
    </location>
</feature>
<protein>
    <recommendedName>
        <fullName evidence="2">HPP transmembrane region domain-containing protein</fullName>
    </recommendedName>
</protein>
<evidence type="ECO:0000259" key="2">
    <source>
        <dbReference type="Pfam" id="PF04982"/>
    </source>
</evidence>
<proteinExistence type="predicted"/>
<dbReference type="Pfam" id="PF04982">
    <property type="entry name" value="TM_HPP"/>
    <property type="match status" value="1"/>
</dbReference>
<feature type="transmembrane region" description="Helical" evidence="1">
    <location>
        <begin position="30"/>
        <end position="50"/>
    </location>
</feature>
<evidence type="ECO:0000256" key="1">
    <source>
        <dbReference type="SAM" id="Phobius"/>
    </source>
</evidence>
<gene>
    <name evidence="3" type="ORF">TNO010_220012</name>
</gene>
<keyword evidence="1" id="KW-1133">Transmembrane helix</keyword>
<keyword evidence="1" id="KW-0472">Membrane</keyword>
<sequence>MNTIINYLLSIACFACIYLFHRFLFNASQAIYIIAAFGASAVLVFSNNSIKHSPLKIFLSSVLAAFIGVFLNGFDLALIIKVILAISSCILIMNLINTSYPPAGAITLIPILSNSEIESLGYWYILYPTTTGLLIIYSFSILRDILKTHLNTLNYGK</sequence>
<feature type="transmembrane region" description="Helical" evidence="1">
    <location>
        <begin position="122"/>
        <end position="142"/>
    </location>
</feature>
<dbReference type="EMBL" id="OENE01000015">
    <property type="protein sequence ID" value="SOU88576.1"/>
    <property type="molecule type" value="Genomic_DNA"/>
</dbReference>
<dbReference type="AlphaFoldDB" id="A0A2I2M7Q2"/>
<feature type="domain" description="HPP transmembrane region" evidence="2">
    <location>
        <begin position="6"/>
        <end position="142"/>
    </location>
</feature>
<dbReference type="InterPro" id="IPR058581">
    <property type="entry name" value="TM_HPP"/>
</dbReference>
<name>A0A2I2M7Q2_9FLAO</name>
<evidence type="ECO:0000313" key="3">
    <source>
        <dbReference type="EMBL" id="SOU88576.1"/>
    </source>
</evidence>
<organism evidence="3 4">
    <name type="scientific">Tenacibaculum finnmarkense genomovar ulcerans</name>
    <dbReference type="NCBI Taxonomy" id="2781388"/>
    <lineage>
        <taxon>Bacteria</taxon>
        <taxon>Pseudomonadati</taxon>
        <taxon>Bacteroidota</taxon>
        <taxon>Flavobacteriia</taxon>
        <taxon>Flavobacteriales</taxon>
        <taxon>Flavobacteriaceae</taxon>
        <taxon>Tenacibaculum</taxon>
        <taxon>Tenacibaculum finnmarkense</taxon>
    </lineage>
</organism>
<keyword evidence="1" id="KW-0812">Transmembrane</keyword>
<reference evidence="3 4" key="1">
    <citation type="submission" date="2017-11" db="EMBL/GenBank/DDBJ databases">
        <authorList>
            <person name="Duchaud E."/>
        </authorList>
    </citation>
    <scope>NUCLEOTIDE SEQUENCE [LARGE SCALE GENOMIC DNA]</scope>
    <source>
        <strain evidence="3 4">TNO010</strain>
    </source>
</reference>
<accession>A0A2I2M7Q2</accession>
<evidence type="ECO:0000313" key="4">
    <source>
        <dbReference type="Proteomes" id="UP000490060"/>
    </source>
</evidence>
<dbReference type="RefSeq" id="WP_101915437.1">
    <property type="nucleotide sequence ID" value="NZ_JAJHTP010000007.1"/>
</dbReference>
<dbReference type="PANTHER" id="PTHR33741:SF5">
    <property type="entry name" value="TRANSMEMBRANE PROTEIN DDB_G0269096-RELATED"/>
    <property type="match status" value="1"/>
</dbReference>